<proteinExistence type="predicted"/>
<keyword evidence="1" id="KW-1133">Transmembrane helix</keyword>
<name>A0A177SPW5_PSEPU</name>
<dbReference type="EMBL" id="LUCV01000015">
    <property type="protein sequence ID" value="OAI92829.1"/>
    <property type="molecule type" value="Genomic_DNA"/>
</dbReference>
<feature type="transmembrane region" description="Helical" evidence="1">
    <location>
        <begin position="26"/>
        <end position="47"/>
    </location>
</feature>
<evidence type="ECO:0008006" key="4">
    <source>
        <dbReference type="Google" id="ProtNLM"/>
    </source>
</evidence>
<feature type="transmembrane region" description="Helical" evidence="1">
    <location>
        <begin position="161"/>
        <end position="178"/>
    </location>
</feature>
<dbReference type="AlphaFoldDB" id="A0A177SPW5"/>
<dbReference type="InterPro" id="IPR009495">
    <property type="entry name" value="NrsF"/>
</dbReference>
<feature type="transmembrane region" description="Helical" evidence="1">
    <location>
        <begin position="131"/>
        <end position="149"/>
    </location>
</feature>
<accession>A0A177SPW5</accession>
<keyword evidence="1" id="KW-0812">Transmembrane</keyword>
<comment type="caution">
    <text evidence="2">The sequence shown here is derived from an EMBL/GenBank/DDBJ whole genome shotgun (WGS) entry which is preliminary data.</text>
</comment>
<organism evidence="2 3">
    <name type="scientific">Pseudomonas putida</name>
    <name type="common">Arthrobacter siderocapsulatus</name>
    <dbReference type="NCBI Taxonomy" id="303"/>
    <lineage>
        <taxon>Bacteria</taxon>
        <taxon>Pseudomonadati</taxon>
        <taxon>Pseudomonadota</taxon>
        <taxon>Gammaproteobacteria</taxon>
        <taxon>Pseudomonadales</taxon>
        <taxon>Pseudomonadaceae</taxon>
        <taxon>Pseudomonas</taxon>
    </lineage>
</organism>
<keyword evidence="1" id="KW-0472">Membrane</keyword>
<evidence type="ECO:0000313" key="3">
    <source>
        <dbReference type="Proteomes" id="UP000077752"/>
    </source>
</evidence>
<dbReference type="Pfam" id="PF06532">
    <property type="entry name" value="NrsF"/>
    <property type="match status" value="1"/>
</dbReference>
<evidence type="ECO:0000256" key="1">
    <source>
        <dbReference type="SAM" id="Phobius"/>
    </source>
</evidence>
<reference evidence="2 3" key="1">
    <citation type="submission" date="2016-03" db="EMBL/GenBank/DDBJ databases">
        <title>Draft Genome Assembly of Pseudomonas putida strain CBF10-2.</title>
        <authorList>
            <person name="Iyer R.S."/>
            <person name="Damania A."/>
        </authorList>
    </citation>
    <scope>NUCLEOTIDE SEQUENCE [LARGE SCALE GENOMIC DNA]</scope>
    <source>
        <strain evidence="2 3">CBF10-2</strain>
    </source>
</reference>
<protein>
    <recommendedName>
        <fullName evidence="4">DUF1109 domain-containing protein</fullName>
    </recommendedName>
</protein>
<feature type="transmembrane region" description="Helical" evidence="1">
    <location>
        <begin position="90"/>
        <end position="111"/>
    </location>
</feature>
<evidence type="ECO:0000313" key="2">
    <source>
        <dbReference type="EMBL" id="OAI92829.1"/>
    </source>
</evidence>
<sequence>MKTDELIDLLASGEGPVDRHALLRRLGLALLGGGLGALLLTMTLYGVRSDLASVAPTPLFWGKVALPASLALLALVLTRRLARPGVKGGAVWALLAVPIVLVWLGAASSLAGAAPQARSELIFGSTWRTCALNIGLLSLPTFIGVFWALRGLAPTRLRQAGAAAGLLAGSTATLAYCLHCPEMGIPFWGIWYLLGMLLPTLLGAALGPRLLRW</sequence>
<feature type="transmembrane region" description="Helical" evidence="1">
    <location>
        <begin position="59"/>
        <end position="78"/>
    </location>
</feature>
<gene>
    <name evidence="2" type="ORF">AYO28_16530</name>
</gene>
<dbReference type="RefSeq" id="WP_064302704.1">
    <property type="nucleotide sequence ID" value="NZ_LUCV01000015.1"/>
</dbReference>
<feature type="transmembrane region" description="Helical" evidence="1">
    <location>
        <begin position="190"/>
        <end position="211"/>
    </location>
</feature>
<dbReference type="Proteomes" id="UP000077752">
    <property type="component" value="Unassembled WGS sequence"/>
</dbReference>